<dbReference type="InterPro" id="IPR055414">
    <property type="entry name" value="LRR_R13L4/SHOC2-like"/>
</dbReference>
<dbReference type="InterPro" id="IPR032675">
    <property type="entry name" value="LRR_dom_sf"/>
</dbReference>
<keyword evidence="8 11" id="KW-1133">Transmembrane helix</keyword>
<dbReference type="SUPFAM" id="SSF52047">
    <property type="entry name" value="RNI-like"/>
    <property type="match status" value="1"/>
</dbReference>
<dbReference type="InterPro" id="IPR046956">
    <property type="entry name" value="RLP23-like"/>
</dbReference>
<dbReference type="SMART" id="SM00369">
    <property type="entry name" value="LRR_TYP"/>
    <property type="match status" value="10"/>
</dbReference>
<dbReference type="SUPFAM" id="SSF52058">
    <property type="entry name" value="L domain-like"/>
    <property type="match status" value="2"/>
</dbReference>
<evidence type="ECO:0000313" key="15">
    <source>
        <dbReference type="Proteomes" id="UP001627284"/>
    </source>
</evidence>
<dbReference type="FunFam" id="3.80.10.10:FF:000111">
    <property type="entry name" value="LRR receptor-like serine/threonine-protein kinase ERECTA"/>
    <property type="match status" value="1"/>
</dbReference>
<dbReference type="AlphaFoldDB" id="A0ABD2U762"/>
<sequence>TNMALSMNILHLTHFFMFFLFTFLYTLNISFISCHNNLNVSCIKIEKEALLNLKKGLIDPSSRLSSWIGDECCKWEGIVCHKKTRNVIKIKLRNTFNRVDDVGDGYQSYELGGVISPSLLDLKSLRYLDLSSNNFGGNQIPKFFGSFRKLRYLNLSNAGFGGPVPPHIGNLSRLHFLDLSSYSINEPFANNLKWLIGLQSLKYLNLGSVDLSKVKNHWLQSVNMIPSLLELHLPQCMLSNLPLSFEFFNLSSLLVLDLSNNGFSSLFPSWLSKLGKLAYLDLNSNVLRGAIPIELANMTSLQTLDLSGNSFLEGQLHEQLGNLCNLRELDLSLNNFTGDITKFIDGLSRCNESKLERLNLGYNAGLGGTLPDSIGFLKNLKYIELWKNSFVGMIPDSIGNLSSLEYLILVWNQMSGQIPVTLGKLSKLVVLDLFENNWWGVITEAHFTNLTSLKELYISSNSLPPSPPLVANVDTEWIPPFSLQYLKFRSCRFGPKFPMWIRHFTELQTLTFRRAGFSDTLPDWLWEMNWELEELDFGYNQLKGRVPTTLKFKPGSTVYLMSNLFEGPIPSWSSNVASISLSNNSFSGPVPFDIGYRYPDLTDLDLSQNSLNGTIPLSISKITNLVTLVLSNNHLTGEIPDFWDEVPILYTLDLSNNSFIGRVPSTLSTLNSLRFLMLSNNHLSGEFPLGFQNFSSMITLDLGNNQFSGELPSWIGEKMPVLLALSLRSNMFKGEIPREFCNMTSLHFIDVGSNNLSGNIPSCFGNLKGMTLDPESQRYEGQLNVFSKGRDLLYKDNLYLVNGIILSGNHLTGEIPEELTNLSRMNTLNLSMNHLSGKIPEEIERLRQLETLDLSRNEIHGTIPAGMTSLTLLTHLNLSHNHLSGRVPTANQFNTFNDPSIYTGNPDLCGDPLQNKCKDETEEEPDLHQDPPYHSSPREFGEMGFFVSIGVGFVVGFWGVCAILIIKSSWRHAYFQFVGYLGDKLFVIFILPWASWRRSRS</sequence>
<comment type="subcellular location">
    <subcellularLocation>
        <location evidence="1">Cell membrane</location>
        <topology evidence="1">Single-pass type I membrane protein</topology>
    </subcellularLocation>
</comment>
<feature type="domain" description="Disease resistance R13L4/SHOC-2-like LRR" evidence="13">
    <location>
        <begin position="368"/>
        <end position="511"/>
    </location>
</feature>
<evidence type="ECO:0000256" key="6">
    <source>
        <dbReference type="ARBA" id="ARBA00022729"/>
    </source>
</evidence>
<dbReference type="PANTHER" id="PTHR48063:SF69">
    <property type="entry name" value="SERINE_THREONINE-PROTEIN KINASE BRI1"/>
    <property type="match status" value="1"/>
</dbReference>
<dbReference type="PRINTS" id="PR00019">
    <property type="entry name" value="LEURICHRPT"/>
</dbReference>
<dbReference type="PANTHER" id="PTHR48063">
    <property type="entry name" value="LRR RECEPTOR-LIKE KINASE"/>
    <property type="match status" value="1"/>
</dbReference>
<dbReference type="Pfam" id="PF23598">
    <property type="entry name" value="LRR_14"/>
    <property type="match status" value="2"/>
</dbReference>
<feature type="transmembrane region" description="Helical" evidence="11">
    <location>
        <begin position="12"/>
        <end position="32"/>
    </location>
</feature>
<feature type="domain" description="Disease resistance R13L4/SHOC-2-like LRR" evidence="13">
    <location>
        <begin position="184"/>
        <end position="341"/>
    </location>
</feature>
<proteinExistence type="inferred from homology"/>
<keyword evidence="4" id="KW-0433">Leucine-rich repeat</keyword>
<dbReference type="GO" id="GO:0050832">
    <property type="term" value="P:defense response to fungus"/>
    <property type="evidence" value="ECO:0007669"/>
    <property type="project" value="UniProtKB-ARBA"/>
</dbReference>
<evidence type="ECO:0000256" key="4">
    <source>
        <dbReference type="ARBA" id="ARBA00022614"/>
    </source>
</evidence>
<keyword evidence="10" id="KW-0325">Glycoprotein</keyword>
<comment type="caution">
    <text evidence="14">The sequence shown here is derived from an EMBL/GenBank/DDBJ whole genome shotgun (WGS) entry which is preliminary data.</text>
</comment>
<evidence type="ECO:0000256" key="5">
    <source>
        <dbReference type="ARBA" id="ARBA00022692"/>
    </source>
</evidence>
<name>A0ABD2U762_9SOLN</name>
<evidence type="ECO:0000256" key="10">
    <source>
        <dbReference type="ARBA" id="ARBA00023180"/>
    </source>
</evidence>
<dbReference type="InterPro" id="IPR013210">
    <property type="entry name" value="LRR_N_plant-typ"/>
</dbReference>
<feature type="non-terminal residue" evidence="14">
    <location>
        <position position="1"/>
    </location>
</feature>
<evidence type="ECO:0000256" key="9">
    <source>
        <dbReference type="ARBA" id="ARBA00023136"/>
    </source>
</evidence>
<dbReference type="FunFam" id="3.80.10.10:FF:000649">
    <property type="entry name" value="Leucine Rich Repeat family protein"/>
    <property type="match status" value="1"/>
</dbReference>
<evidence type="ECO:0000256" key="1">
    <source>
        <dbReference type="ARBA" id="ARBA00004251"/>
    </source>
</evidence>
<keyword evidence="15" id="KW-1185">Reference proteome</keyword>
<dbReference type="EMBL" id="JBJKTR010000007">
    <property type="protein sequence ID" value="KAL3364230.1"/>
    <property type="molecule type" value="Genomic_DNA"/>
</dbReference>
<dbReference type="FunFam" id="3.80.10.10:FF:000095">
    <property type="entry name" value="LRR receptor-like serine/threonine-protein kinase GSO1"/>
    <property type="match status" value="1"/>
</dbReference>
<evidence type="ECO:0000256" key="8">
    <source>
        <dbReference type="ARBA" id="ARBA00022989"/>
    </source>
</evidence>
<keyword evidence="9 11" id="KW-0472">Membrane</keyword>
<dbReference type="Pfam" id="PF00560">
    <property type="entry name" value="LRR_1"/>
    <property type="match status" value="9"/>
</dbReference>
<dbReference type="FunFam" id="3.80.10.10:FF:000383">
    <property type="entry name" value="Leucine-rich repeat receptor protein kinase EMS1"/>
    <property type="match status" value="1"/>
</dbReference>
<evidence type="ECO:0000256" key="7">
    <source>
        <dbReference type="ARBA" id="ARBA00022737"/>
    </source>
</evidence>
<dbReference type="GO" id="GO:0005886">
    <property type="term" value="C:plasma membrane"/>
    <property type="evidence" value="ECO:0007669"/>
    <property type="project" value="UniProtKB-SubCell"/>
</dbReference>
<comment type="similarity">
    <text evidence="2">Belongs to the RLP family.</text>
</comment>
<evidence type="ECO:0000313" key="14">
    <source>
        <dbReference type="EMBL" id="KAL3364230.1"/>
    </source>
</evidence>
<keyword evidence="6" id="KW-0732">Signal</keyword>
<keyword evidence="3" id="KW-1003">Cell membrane</keyword>
<dbReference type="Proteomes" id="UP001627284">
    <property type="component" value="Unassembled WGS sequence"/>
</dbReference>
<organism evidence="14 15">
    <name type="scientific">Solanum stoloniferum</name>
    <dbReference type="NCBI Taxonomy" id="62892"/>
    <lineage>
        <taxon>Eukaryota</taxon>
        <taxon>Viridiplantae</taxon>
        <taxon>Streptophyta</taxon>
        <taxon>Embryophyta</taxon>
        <taxon>Tracheophyta</taxon>
        <taxon>Spermatophyta</taxon>
        <taxon>Magnoliopsida</taxon>
        <taxon>eudicotyledons</taxon>
        <taxon>Gunneridae</taxon>
        <taxon>Pentapetalae</taxon>
        <taxon>asterids</taxon>
        <taxon>lamiids</taxon>
        <taxon>Solanales</taxon>
        <taxon>Solanaceae</taxon>
        <taxon>Solanoideae</taxon>
        <taxon>Solaneae</taxon>
        <taxon>Solanum</taxon>
    </lineage>
</organism>
<gene>
    <name evidence="14" type="ORF">AABB24_013142</name>
</gene>
<keyword evidence="7" id="KW-0677">Repeat</keyword>
<reference evidence="14 15" key="1">
    <citation type="submission" date="2024-05" db="EMBL/GenBank/DDBJ databases">
        <title>De novo assembly of an allotetraploid wild potato.</title>
        <authorList>
            <person name="Hosaka A.J."/>
        </authorList>
    </citation>
    <scope>NUCLEOTIDE SEQUENCE [LARGE SCALE GENOMIC DNA]</scope>
    <source>
        <tissue evidence="14">Young leaves</tissue>
    </source>
</reference>
<dbReference type="Gene3D" id="3.80.10.10">
    <property type="entry name" value="Ribonuclease Inhibitor"/>
    <property type="match status" value="4"/>
</dbReference>
<dbReference type="Pfam" id="PF13855">
    <property type="entry name" value="LRR_8"/>
    <property type="match status" value="1"/>
</dbReference>
<evidence type="ECO:0000256" key="2">
    <source>
        <dbReference type="ARBA" id="ARBA00009592"/>
    </source>
</evidence>
<feature type="transmembrane region" description="Helical" evidence="11">
    <location>
        <begin position="943"/>
        <end position="965"/>
    </location>
</feature>
<evidence type="ECO:0000259" key="12">
    <source>
        <dbReference type="Pfam" id="PF08263"/>
    </source>
</evidence>
<feature type="transmembrane region" description="Helical" evidence="11">
    <location>
        <begin position="977"/>
        <end position="996"/>
    </location>
</feature>
<feature type="domain" description="Leucine-rich repeat-containing N-terminal plant-type" evidence="12">
    <location>
        <begin position="46"/>
        <end position="80"/>
    </location>
</feature>
<dbReference type="Pfam" id="PF08263">
    <property type="entry name" value="LRRNT_2"/>
    <property type="match status" value="1"/>
</dbReference>
<evidence type="ECO:0000256" key="11">
    <source>
        <dbReference type="SAM" id="Phobius"/>
    </source>
</evidence>
<evidence type="ECO:0000259" key="13">
    <source>
        <dbReference type="Pfam" id="PF23598"/>
    </source>
</evidence>
<keyword evidence="5 11" id="KW-0812">Transmembrane</keyword>
<dbReference type="InterPro" id="IPR001611">
    <property type="entry name" value="Leu-rich_rpt"/>
</dbReference>
<protein>
    <submittedName>
        <fullName evidence="14">Uncharacterized protein</fullName>
    </submittedName>
</protein>
<evidence type="ECO:0000256" key="3">
    <source>
        <dbReference type="ARBA" id="ARBA00022475"/>
    </source>
</evidence>
<accession>A0ABD2U762</accession>
<dbReference type="InterPro" id="IPR003591">
    <property type="entry name" value="Leu-rich_rpt_typical-subtyp"/>
</dbReference>